<dbReference type="InterPro" id="IPR058647">
    <property type="entry name" value="BSH_CzcB-like"/>
</dbReference>
<dbReference type="Pfam" id="PF25973">
    <property type="entry name" value="BSH_CzcB"/>
    <property type="match status" value="1"/>
</dbReference>
<evidence type="ECO:0000259" key="3">
    <source>
        <dbReference type="Pfam" id="PF25973"/>
    </source>
</evidence>
<evidence type="ECO:0000256" key="1">
    <source>
        <dbReference type="ARBA" id="ARBA00022448"/>
    </source>
</evidence>
<dbReference type="Pfam" id="PF25975">
    <property type="entry name" value="CzcB_C"/>
    <property type="match status" value="1"/>
</dbReference>
<accession>A0A1I1TNZ7</accession>
<dbReference type="PANTHER" id="PTHR30097:SF4">
    <property type="entry name" value="SLR6042 PROTEIN"/>
    <property type="match status" value="1"/>
</dbReference>
<evidence type="ECO:0000259" key="4">
    <source>
        <dbReference type="Pfam" id="PF25975"/>
    </source>
</evidence>
<name>A0A1I1TNZ7_9GAMM</name>
<dbReference type="GO" id="GO:0015679">
    <property type="term" value="P:plasma membrane copper ion transport"/>
    <property type="evidence" value="ECO:0007669"/>
    <property type="project" value="TreeGrafter"/>
</dbReference>
<dbReference type="InterPro" id="IPR058649">
    <property type="entry name" value="CzcB_C"/>
</dbReference>
<dbReference type="PANTHER" id="PTHR30097">
    <property type="entry name" value="CATION EFFLUX SYSTEM PROTEIN CUSB"/>
    <property type="match status" value="1"/>
</dbReference>
<dbReference type="Gene3D" id="2.40.50.100">
    <property type="match status" value="1"/>
</dbReference>
<organism evidence="5 6">
    <name type="scientific">Pseudoalteromonas denitrificans DSM 6059</name>
    <dbReference type="NCBI Taxonomy" id="1123010"/>
    <lineage>
        <taxon>Bacteria</taxon>
        <taxon>Pseudomonadati</taxon>
        <taxon>Pseudomonadota</taxon>
        <taxon>Gammaproteobacteria</taxon>
        <taxon>Alteromonadales</taxon>
        <taxon>Pseudoalteromonadaceae</taxon>
        <taxon>Pseudoalteromonas</taxon>
    </lineage>
</organism>
<dbReference type="Gene3D" id="2.40.420.20">
    <property type="match status" value="1"/>
</dbReference>
<protein>
    <submittedName>
        <fullName evidence="5">Membrane fusion protein, cobalt-zinc-cadmium efflux system</fullName>
    </submittedName>
</protein>
<sequence length="317" mass="34540">MNTKYVSSFLILSLFLGVTLLSLFSTQVYASNKDKHTEHHAETDEHNSDVGHVKISLKSASAAGITSITAHSGEIKQTIKVYGKSVLDPKASSQIRARFPGMITQLTPNIGDIVKKGTVIGEIESNSSLKRYKITSPISGIVTSRNLNPGELADEQVLLTIANYDKLWVELRLFSSQVSKISKGQKVLISSNNTQTTSVIKHLLPNNSNQPFIIARVPLDNTQQVWSPGLLVSGSIVVNKIQAPIVVDNRAIQVIETNKVVFVKNETGFEKRQLTFGQTDGAFTEVLSGLQLGEQYAVENSYLLKADLGKSSASHAH</sequence>
<dbReference type="GO" id="GO:0060003">
    <property type="term" value="P:copper ion export"/>
    <property type="evidence" value="ECO:0007669"/>
    <property type="project" value="TreeGrafter"/>
</dbReference>
<dbReference type="RefSeq" id="WP_091991131.1">
    <property type="nucleotide sequence ID" value="NZ_FOLO01000072.1"/>
</dbReference>
<dbReference type="InterPro" id="IPR011053">
    <property type="entry name" value="Single_hybrid_motif"/>
</dbReference>
<keyword evidence="2" id="KW-0732">Signal</keyword>
<dbReference type="SUPFAM" id="SSF51230">
    <property type="entry name" value="Single hybrid motif"/>
    <property type="match status" value="1"/>
</dbReference>
<dbReference type="Proteomes" id="UP000198862">
    <property type="component" value="Unassembled WGS sequence"/>
</dbReference>
<dbReference type="InterPro" id="IPR051909">
    <property type="entry name" value="MFP_Cation_Efflux"/>
</dbReference>
<gene>
    <name evidence="5" type="ORF">SAMN02745724_04953</name>
</gene>
<evidence type="ECO:0000313" key="5">
    <source>
        <dbReference type="EMBL" id="SFD60381.1"/>
    </source>
</evidence>
<proteinExistence type="predicted"/>
<dbReference type="AlphaFoldDB" id="A0A1I1TNZ7"/>
<feature type="domain" description="CzcB-like C-terminal circularly permuted SH3-like" evidence="4">
    <location>
        <begin position="245"/>
        <end position="305"/>
    </location>
</feature>
<feature type="chain" id="PRO_5011698590" evidence="2">
    <location>
        <begin position="31"/>
        <end position="317"/>
    </location>
</feature>
<dbReference type="EMBL" id="FOLO01000072">
    <property type="protein sequence ID" value="SFD60381.1"/>
    <property type="molecule type" value="Genomic_DNA"/>
</dbReference>
<feature type="domain" description="CzcB-like barrel-sandwich hybrid" evidence="3">
    <location>
        <begin position="94"/>
        <end position="162"/>
    </location>
</feature>
<dbReference type="GO" id="GO:0030313">
    <property type="term" value="C:cell envelope"/>
    <property type="evidence" value="ECO:0007669"/>
    <property type="project" value="TreeGrafter"/>
</dbReference>
<evidence type="ECO:0000256" key="2">
    <source>
        <dbReference type="SAM" id="SignalP"/>
    </source>
</evidence>
<evidence type="ECO:0000313" key="6">
    <source>
        <dbReference type="Proteomes" id="UP000198862"/>
    </source>
</evidence>
<keyword evidence="6" id="KW-1185">Reference proteome</keyword>
<feature type="signal peptide" evidence="2">
    <location>
        <begin position="1"/>
        <end position="30"/>
    </location>
</feature>
<dbReference type="OrthoDB" id="9768185at2"/>
<dbReference type="STRING" id="1123010.SAMN02745724_04953"/>
<reference evidence="5 6" key="1">
    <citation type="submission" date="2016-10" db="EMBL/GenBank/DDBJ databases">
        <authorList>
            <person name="de Groot N.N."/>
        </authorList>
    </citation>
    <scope>NUCLEOTIDE SEQUENCE [LARGE SCALE GENOMIC DNA]</scope>
    <source>
        <strain evidence="5 6">DSM 6059</strain>
    </source>
</reference>
<keyword evidence="1" id="KW-0813">Transport</keyword>